<dbReference type="PANTHER" id="PTHR11977:SF30">
    <property type="entry name" value="VILLIN-LIKE PROTEIN"/>
    <property type="match status" value="1"/>
</dbReference>
<dbReference type="Gene3D" id="3.40.20.10">
    <property type="entry name" value="Severin"/>
    <property type="match status" value="1"/>
</dbReference>
<protein>
    <submittedName>
        <fullName evidence="1">VILL isoform 9</fullName>
    </submittedName>
</protein>
<accession>A0A2J8NQA1</accession>
<dbReference type="PANTHER" id="PTHR11977">
    <property type="entry name" value="VILLIN"/>
    <property type="match status" value="1"/>
</dbReference>
<evidence type="ECO:0000313" key="2">
    <source>
        <dbReference type="Proteomes" id="UP000236370"/>
    </source>
</evidence>
<dbReference type="Proteomes" id="UP000236370">
    <property type="component" value="Unassembled WGS sequence"/>
</dbReference>
<dbReference type="InterPro" id="IPR029006">
    <property type="entry name" value="ADF-H/Gelsolin-like_dom_sf"/>
</dbReference>
<evidence type="ECO:0000313" key="1">
    <source>
        <dbReference type="EMBL" id="PNI73953.1"/>
    </source>
</evidence>
<comment type="caution">
    <text evidence="1">The sequence shown here is derived from an EMBL/GenBank/DDBJ whole genome shotgun (WGS) entry which is preliminary data.</text>
</comment>
<feature type="non-terminal residue" evidence="1">
    <location>
        <position position="1"/>
    </location>
</feature>
<reference evidence="1 2" key="1">
    <citation type="submission" date="2017-12" db="EMBL/GenBank/DDBJ databases">
        <title>High-resolution comparative analysis of great ape genomes.</title>
        <authorList>
            <person name="Pollen A."/>
            <person name="Hastie A."/>
            <person name="Hormozdiari F."/>
            <person name="Dougherty M."/>
            <person name="Liu R."/>
            <person name="Chaisson M."/>
            <person name="Hoppe E."/>
            <person name="Hill C."/>
            <person name="Pang A."/>
            <person name="Hillier L."/>
            <person name="Baker C."/>
            <person name="Armstrong J."/>
            <person name="Shendure J."/>
            <person name="Paten B."/>
            <person name="Wilson R."/>
            <person name="Chao H."/>
            <person name="Schneider V."/>
            <person name="Ventura M."/>
            <person name="Kronenberg Z."/>
            <person name="Murali S."/>
            <person name="Gordon D."/>
            <person name="Cantsilieris S."/>
            <person name="Munson K."/>
            <person name="Nelson B."/>
            <person name="Raja A."/>
            <person name="Underwood J."/>
            <person name="Diekhans M."/>
            <person name="Fiddes I."/>
            <person name="Haussler D."/>
            <person name="Eichler E."/>
        </authorList>
    </citation>
    <scope>NUCLEOTIDE SEQUENCE [LARGE SCALE GENOMIC DNA]</scope>
    <source>
        <strain evidence="1">Yerkes chimp pedigree #C0471</strain>
    </source>
</reference>
<sequence length="100" mass="11004">MSSLQERKAAFSRAVGFIQAKGYPTYTNVEVVNDGAESAAFKQLFRTWSEKRSRNQKLGGRDKSIHVKLDVGKLHTQPKLAAQLRMVDDGSGKVEGLPGI</sequence>
<dbReference type="AlphaFoldDB" id="A0A2J8NQA1"/>
<dbReference type="InterPro" id="IPR007122">
    <property type="entry name" value="Villin/Gelsolin"/>
</dbReference>
<dbReference type="EMBL" id="NBAG03000225">
    <property type="protein sequence ID" value="PNI73953.1"/>
    <property type="molecule type" value="Genomic_DNA"/>
</dbReference>
<proteinExistence type="predicted"/>
<name>A0A2J8NQA1_PANTR</name>
<dbReference type="SUPFAM" id="SSF82754">
    <property type="entry name" value="C-terminal, gelsolin-like domain of Sec23/24"/>
    <property type="match status" value="1"/>
</dbReference>
<organism evidence="1 2">
    <name type="scientific">Pan troglodytes</name>
    <name type="common">Chimpanzee</name>
    <dbReference type="NCBI Taxonomy" id="9598"/>
    <lineage>
        <taxon>Eukaryota</taxon>
        <taxon>Metazoa</taxon>
        <taxon>Chordata</taxon>
        <taxon>Craniata</taxon>
        <taxon>Vertebrata</taxon>
        <taxon>Euteleostomi</taxon>
        <taxon>Mammalia</taxon>
        <taxon>Eutheria</taxon>
        <taxon>Euarchontoglires</taxon>
        <taxon>Primates</taxon>
        <taxon>Haplorrhini</taxon>
        <taxon>Catarrhini</taxon>
        <taxon>Hominidae</taxon>
        <taxon>Pan</taxon>
    </lineage>
</organism>
<dbReference type="InterPro" id="IPR036180">
    <property type="entry name" value="Gelsolin-like_dom_sf"/>
</dbReference>
<gene>
    <name evidence="1" type="ORF">CK820_G0009077</name>
</gene>
<dbReference type="GO" id="GO:0051015">
    <property type="term" value="F:actin filament binding"/>
    <property type="evidence" value="ECO:0007669"/>
    <property type="project" value="InterPro"/>
</dbReference>